<dbReference type="NCBIfam" id="TIGR03073">
    <property type="entry name" value="release_rtcB"/>
    <property type="match status" value="1"/>
</dbReference>
<dbReference type="NCBIfam" id="NF007153">
    <property type="entry name" value="PRK09588.1"/>
    <property type="match status" value="1"/>
</dbReference>
<sequence length="379" mass="41823">MGNFIRPLSERVSYIASDNLWIEGLAIQQLHTVAEMPGMTRAVGMPDLHPGRGYPVGAAFFSVGRFYPALVGNDIGCGMGLWQTSMPQRQTRLDKLEKRLSALSDFASSEWLAEHLAPDIQQHPFSYALGSVGGGNHFAEVQAVDRIYDDSEASRLTLDASTLLLLVHSGSRGLGQDILRAHVDRFNHSGLEEGSDEALRYLEAHQQALEFARLNRRLISLRLLEQIKGEGRLLTDVDHNLVESCRLGKQDGWLHRKGATPSHRGPVVIPGSRGDYSYLVRPIVSEQSLYSLAHGAGRKWMRSECKGRLSARFTPEQLGRTEMGSRVICQDRQLIYEEAPQAYKPIDSVIDTLAGAGLIAPIARLKPVLTYKTGGGKSK</sequence>
<dbReference type="Pfam" id="PF01139">
    <property type="entry name" value="RtcB"/>
    <property type="match status" value="2"/>
</dbReference>
<dbReference type="OrthoDB" id="9802323at2"/>
<dbReference type="GO" id="GO:0170057">
    <property type="term" value="F:RNA ligase (GTP) activity"/>
    <property type="evidence" value="ECO:0007669"/>
    <property type="project" value="UniProtKB-EC"/>
</dbReference>
<feature type="binding site" evidence="10">
    <location>
        <begin position="239"/>
        <end position="240"/>
    </location>
    <ligand>
        <name>GMP</name>
        <dbReference type="ChEBI" id="CHEBI:58115"/>
    </ligand>
</feature>
<evidence type="ECO:0000256" key="7">
    <source>
        <dbReference type="ARBA" id="ARBA00023211"/>
    </source>
</evidence>
<feature type="binding site" evidence="11">
    <location>
        <position position="239"/>
    </location>
    <ligand>
        <name>Mn(2+)</name>
        <dbReference type="ChEBI" id="CHEBI:29035"/>
        <label>2</label>
    </ligand>
</feature>
<dbReference type="SUPFAM" id="SSF103365">
    <property type="entry name" value="Hypothetical protein PH1602"/>
    <property type="match status" value="1"/>
</dbReference>
<feature type="binding site" evidence="11">
    <location>
        <position position="168"/>
    </location>
    <ligand>
        <name>Mn(2+)</name>
        <dbReference type="ChEBI" id="CHEBI:29035"/>
        <label>2</label>
    </ligand>
</feature>
<evidence type="ECO:0000256" key="11">
    <source>
        <dbReference type="PIRSR" id="PIRSR601233-3"/>
    </source>
</evidence>
<dbReference type="GO" id="GO:0046872">
    <property type="term" value="F:metal ion binding"/>
    <property type="evidence" value="ECO:0007669"/>
    <property type="project" value="UniProtKB-KW"/>
</dbReference>
<evidence type="ECO:0000256" key="2">
    <source>
        <dbReference type="ARBA" id="ARBA00022598"/>
    </source>
</evidence>
<dbReference type="GO" id="GO:0042245">
    <property type="term" value="P:RNA repair"/>
    <property type="evidence" value="ECO:0007669"/>
    <property type="project" value="UniProtKB-KW"/>
</dbReference>
<evidence type="ECO:0000256" key="6">
    <source>
        <dbReference type="ARBA" id="ARBA00023134"/>
    </source>
</evidence>
<organism evidence="12 13">
    <name type="scientific">Leminorella richardii</name>
    <dbReference type="NCBI Taxonomy" id="158841"/>
    <lineage>
        <taxon>Bacteria</taxon>
        <taxon>Pseudomonadati</taxon>
        <taxon>Pseudomonadota</taxon>
        <taxon>Gammaproteobacteria</taxon>
        <taxon>Enterobacterales</taxon>
        <taxon>Budviciaceae</taxon>
        <taxon>Leminorella</taxon>
    </lineage>
</organism>
<proteinExistence type="predicted"/>
<dbReference type="PANTHER" id="PTHR11118:SF1">
    <property type="entry name" value="RNA-SPLICING LIGASE RTCB HOMOLOG"/>
    <property type="match status" value="1"/>
</dbReference>
<keyword evidence="13" id="KW-1185">Reference proteome</keyword>
<evidence type="ECO:0000256" key="3">
    <source>
        <dbReference type="ARBA" id="ARBA00022723"/>
    </source>
</evidence>
<feature type="binding site" evidence="10">
    <location>
        <position position="372"/>
    </location>
    <ligand>
        <name>GMP</name>
        <dbReference type="ChEBI" id="CHEBI:58115"/>
    </ligand>
</feature>
<dbReference type="InterPro" id="IPR036025">
    <property type="entry name" value="RtcB-like_sf"/>
</dbReference>
<reference evidence="12 13" key="1">
    <citation type="submission" date="2018-06" db="EMBL/GenBank/DDBJ databases">
        <authorList>
            <consortium name="Pathogen Informatics"/>
            <person name="Doyle S."/>
        </authorList>
    </citation>
    <scope>NUCLEOTIDE SEQUENCE [LARGE SCALE GENOMIC DNA]</scope>
    <source>
        <strain evidence="12 13">NCTC12151</strain>
    </source>
</reference>
<feature type="binding site" evidence="11">
    <location>
        <position position="137"/>
    </location>
    <ligand>
        <name>Mn(2+)</name>
        <dbReference type="ChEBI" id="CHEBI:29035"/>
        <label>1</label>
    </ligand>
</feature>
<comment type="catalytic activity">
    <reaction evidence="8">
        <text>a 3'-end 3'-phospho-ribonucleotide-RNA + a 5'-end dephospho-ribonucleoside-RNA + GTP = a ribonucleotidyl-ribonucleotide-RNA + GMP + diphosphate</text>
        <dbReference type="Rhea" id="RHEA:68076"/>
        <dbReference type="Rhea" id="RHEA-COMP:10463"/>
        <dbReference type="Rhea" id="RHEA-COMP:13936"/>
        <dbReference type="Rhea" id="RHEA-COMP:17355"/>
        <dbReference type="ChEBI" id="CHEBI:33019"/>
        <dbReference type="ChEBI" id="CHEBI:37565"/>
        <dbReference type="ChEBI" id="CHEBI:58115"/>
        <dbReference type="ChEBI" id="CHEBI:83062"/>
        <dbReference type="ChEBI" id="CHEBI:138284"/>
        <dbReference type="ChEBI" id="CHEBI:173118"/>
        <dbReference type="EC" id="6.5.1.8"/>
    </reaction>
</comment>
<dbReference type="EC" id="6.5.1.8" evidence="1"/>
<dbReference type="InterPro" id="IPR017510">
    <property type="entry name" value="RtcB2"/>
</dbReference>
<keyword evidence="2 12" id="KW-0436">Ligase</keyword>
<keyword evidence="4 10" id="KW-0547">Nucleotide-binding</keyword>
<dbReference type="RefSeq" id="WP_111740734.1">
    <property type="nucleotide sequence ID" value="NZ_LR698987.1"/>
</dbReference>
<evidence type="ECO:0000313" key="13">
    <source>
        <dbReference type="Proteomes" id="UP000249005"/>
    </source>
</evidence>
<feature type="binding site" evidence="10">
    <location>
        <begin position="136"/>
        <end position="140"/>
    </location>
    <ligand>
        <name>GMP</name>
        <dbReference type="ChEBI" id="CHEBI:58115"/>
    </ligand>
</feature>
<evidence type="ECO:0000256" key="9">
    <source>
        <dbReference type="PIRSR" id="PIRSR601233-1"/>
    </source>
</evidence>
<keyword evidence="7 11" id="KW-0464">Manganese</keyword>
<name>A0A2X4V4I5_9GAMM</name>
<evidence type="ECO:0000313" key="12">
    <source>
        <dbReference type="EMBL" id="SQI41682.1"/>
    </source>
</evidence>
<dbReference type="GO" id="GO:0006396">
    <property type="term" value="P:RNA processing"/>
    <property type="evidence" value="ECO:0007669"/>
    <property type="project" value="InterPro"/>
</dbReference>
<dbReference type="KEGG" id="lri:NCTC12151_02263"/>
<evidence type="ECO:0000256" key="4">
    <source>
        <dbReference type="ARBA" id="ARBA00022741"/>
    </source>
</evidence>
<feature type="binding site" evidence="10">
    <location>
        <position position="277"/>
    </location>
    <ligand>
        <name>GMP</name>
        <dbReference type="ChEBI" id="CHEBI:58115"/>
    </ligand>
</feature>
<evidence type="ECO:0000256" key="8">
    <source>
        <dbReference type="ARBA" id="ARBA00047746"/>
    </source>
</evidence>
<keyword evidence="3 11" id="KW-0479">Metal-binding</keyword>
<evidence type="ECO:0000256" key="5">
    <source>
        <dbReference type="ARBA" id="ARBA00022800"/>
    </source>
</evidence>
<accession>A0A2X4V4I5</accession>
<dbReference type="Gene3D" id="3.90.1860.10">
    <property type="entry name" value="tRNA-splicing ligase RtcB"/>
    <property type="match status" value="1"/>
</dbReference>
<comment type="cofactor">
    <cofactor evidence="11">
        <name>Mn(2+)</name>
        <dbReference type="ChEBI" id="CHEBI:29035"/>
    </cofactor>
    <text evidence="11">Binds 2 manganese ions per subunit.</text>
</comment>
<evidence type="ECO:0000256" key="1">
    <source>
        <dbReference type="ARBA" id="ARBA00012726"/>
    </source>
</evidence>
<evidence type="ECO:0000256" key="10">
    <source>
        <dbReference type="PIRSR" id="PIRSR601233-2"/>
    </source>
</evidence>
<gene>
    <name evidence="12" type="primary">rtcB</name>
    <name evidence="12" type="ORF">NCTC12151_02263</name>
</gene>
<dbReference type="PANTHER" id="PTHR11118">
    <property type="entry name" value="RNA-SPLICING LIGASE RTCB HOMOLOG"/>
    <property type="match status" value="1"/>
</dbReference>
<dbReference type="AlphaFoldDB" id="A0A2X4V4I5"/>
<dbReference type="GO" id="GO:0003972">
    <property type="term" value="F:RNA ligase (ATP) activity"/>
    <property type="evidence" value="ECO:0007669"/>
    <property type="project" value="TreeGrafter"/>
</dbReference>
<protein>
    <recommendedName>
        <fullName evidence="1">3'-phosphate/5'-hydroxy nucleic acid ligase</fullName>
        <ecNumber evidence="1">6.5.1.8</ecNumber>
    </recommendedName>
</protein>
<dbReference type="GO" id="GO:0005525">
    <property type="term" value="F:GTP binding"/>
    <property type="evidence" value="ECO:0007669"/>
    <property type="project" value="UniProtKB-KW"/>
</dbReference>
<dbReference type="InterPro" id="IPR001233">
    <property type="entry name" value="RtcB"/>
</dbReference>
<feature type="active site" description="GMP-histidine intermediate" evidence="9">
    <location>
        <position position="294"/>
    </location>
</feature>
<feature type="binding site" evidence="10">
    <location>
        <begin position="294"/>
        <end position="297"/>
    </location>
    <ligand>
        <name>GMP</name>
        <dbReference type="ChEBI" id="CHEBI:58115"/>
    </ligand>
</feature>
<keyword evidence="5" id="KW-0692">RNA repair</keyword>
<dbReference type="Proteomes" id="UP000249005">
    <property type="component" value="Chromosome 1"/>
</dbReference>
<dbReference type="EMBL" id="LS483470">
    <property type="protein sequence ID" value="SQI41682.1"/>
    <property type="molecule type" value="Genomic_DNA"/>
</dbReference>
<keyword evidence="6 10" id="KW-0342">GTP-binding</keyword>